<sequence>MDASALLTSQGWRGKGHSLHKTDNSIGLAKPLLLNRKDNRKGIGTTSHFTSDQWWLNAFDEQLQGLETSKEGKVTQTVKTGKLNAIEKGSLGKYSLYTSFVRGGFLEATLLTSESSSEDESGGTPKTSEPEAKTDKRARKEEKRRLKEEKAARRKEKEEKRLKKEAKRQKEEDAFVEARGERTARKEEKKRLKEDKVHQKAERRRTKEERRARKEAKRREHSKVQVACC</sequence>
<accession>A0A0A1UVR8</accession>
<organism evidence="3 4">
    <name type="scientific">Metarhizium robertsii</name>
    <dbReference type="NCBI Taxonomy" id="568076"/>
    <lineage>
        <taxon>Eukaryota</taxon>
        <taxon>Fungi</taxon>
        <taxon>Dikarya</taxon>
        <taxon>Ascomycota</taxon>
        <taxon>Pezizomycotina</taxon>
        <taxon>Sordariomycetes</taxon>
        <taxon>Hypocreomycetidae</taxon>
        <taxon>Hypocreales</taxon>
        <taxon>Clavicipitaceae</taxon>
        <taxon>Metarhizium</taxon>
    </lineage>
</organism>
<dbReference type="HOGENOM" id="CLU_082196_0_0_1"/>
<feature type="domain" description="G-patch" evidence="2">
    <location>
        <begin position="1"/>
        <end position="48"/>
    </location>
</feature>
<comment type="caution">
    <text evidence="3">The sequence shown here is derived from an EMBL/GenBank/DDBJ whole genome shotgun (WGS) entry which is preliminary data.</text>
</comment>
<evidence type="ECO:0000313" key="4">
    <source>
        <dbReference type="Proteomes" id="UP000030151"/>
    </source>
</evidence>
<dbReference type="PROSITE" id="PS50174">
    <property type="entry name" value="G_PATCH"/>
    <property type="match status" value="1"/>
</dbReference>
<reference evidence="3 4" key="1">
    <citation type="submission" date="2014-02" db="EMBL/GenBank/DDBJ databases">
        <title>The genome sequence of the entomopathogenic fungus Metarhizium robertsii ARSEF 2575.</title>
        <authorList>
            <person name="Giuliano Garisto Donzelli B."/>
            <person name="Roe B.A."/>
            <person name="Macmil S.L."/>
            <person name="Krasnoff S.B."/>
            <person name="Gibson D.M."/>
        </authorList>
    </citation>
    <scope>NUCLEOTIDE SEQUENCE [LARGE SCALE GENOMIC DNA]</scope>
    <source>
        <strain evidence="3 4">ARSEF 2575</strain>
    </source>
</reference>
<proteinExistence type="predicted"/>
<dbReference type="EMBL" id="JELW01000006">
    <property type="protein sequence ID" value="EXV01944.1"/>
    <property type="molecule type" value="Genomic_DNA"/>
</dbReference>
<dbReference type="InterPro" id="IPR000467">
    <property type="entry name" value="G_patch_dom"/>
</dbReference>
<feature type="compositionally biased region" description="Basic and acidic residues" evidence="1">
    <location>
        <begin position="128"/>
        <end position="212"/>
    </location>
</feature>
<evidence type="ECO:0000256" key="1">
    <source>
        <dbReference type="SAM" id="MobiDB-lite"/>
    </source>
</evidence>
<gene>
    <name evidence="3" type="ORF">X797_004777</name>
</gene>
<dbReference type="GO" id="GO:0003676">
    <property type="term" value="F:nucleic acid binding"/>
    <property type="evidence" value="ECO:0007669"/>
    <property type="project" value="InterPro"/>
</dbReference>
<feature type="region of interest" description="Disordered" evidence="1">
    <location>
        <begin position="112"/>
        <end position="229"/>
    </location>
</feature>
<evidence type="ECO:0000259" key="2">
    <source>
        <dbReference type="PROSITE" id="PS50174"/>
    </source>
</evidence>
<dbReference type="Proteomes" id="UP000030151">
    <property type="component" value="Unassembled WGS sequence"/>
</dbReference>
<dbReference type="AlphaFoldDB" id="A0A0A1UVR8"/>
<dbReference type="eggNOG" id="ENOG502S8NF">
    <property type="taxonomic scope" value="Eukaryota"/>
</dbReference>
<name>A0A0A1UVR8_9HYPO</name>
<protein>
    <recommendedName>
        <fullName evidence="2">G-patch domain-containing protein</fullName>
    </recommendedName>
</protein>
<dbReference type="OrthoDB" id="3366546at2759"/>
<evidence type="ECO:0000313" key="3">
    <source>
        <dbReference type="EMBL" id="EXV01944.1"/>
    </source>
</evidence>